<evidence type="ECO:0000313" key="2">
    <source>
        <dbReference type="EMBL" id="KAH7969731.1"/>
    </source>
</evidence>
<feature type="region of interest" description="Disordered" evidence="1">
    <location>
        <begin position="103"/>
        <end position="137"/>
    </location>
</feature>
<accession>A0A9D4Q8G1</accession>
<reference evidence="2" key="2">
    <citation type="submission" date="2021-09" db="EMBL/GenBank/DDBJ databases">
        <authorList>
            <person name="Jia N."/>
            <person name="Wang J."/>
            <person name="Shi W."/>
            <person name="Du L."/>
            <person name="Sun Y."/>
            <person name="Zhan W."/>
            <person name="Jiang J."/>
            <person name="Wang Q."/>
            <person name="Zhang B."/>
            <person name="Ji P."/>
            <person name="Sakyi L.B."/>
            <person name="Cui X."/>
            <person name="Yuan T."/>
            <person name="Jiang B."/>
            <person name="Yang W."/>
            <person name="Lam T.T.-Y."/>
            <person name="Chang Q."/>
            <person name="Ding S."/>
            <person name="Wang X."/>
            <person name="Zhu J."/>
            <person name="Ruan X."/>
            <person name="Zhao L."/>
            <person name="Wei J."/>
            <person name="Que T."/>
            <person name="Du C."/>
            <person name="Cheng J."/>
            <person name="Dai P."/>
            <person name="Han X."/>
            <person name="Huang E."/>
            <person name="Gao Y."/>
            <person name="Liu J."/>
            <person name="Shao H."/>
            <person name="Ye R."/>
            <person name="Li L."/>
            <person name="Wei W."/>
            <person name="Wang X."/>
            <person name="Wang C."/>
            <person name="Huo Q."/>
            <person name="Li W."/>
            <person name="Guo W."/>
            <person name="Chen H."/>
            <person name="Chen S."/>
            <person name="Zhou L."/>
            <person name="Zhou L."/>
            <person name="Ni X."/>
            <person name="Tian J."/>
            <person name="Zhou Y."/>
            <person name="Sheng Y."/>
            <person name="Liu T."/>
            <person name="Pan Y."/>
            <person name="Xia L."/>
            <person name="Li J."/>
            <person name="Zhao F."/>
            <person name="Cao W."/>
        </authorList>
    </citation>
    <scope>NUCLEOTIDE SEQUENCE</scope>
    <source>
        <strain evidence="2">Rsan-2018</strain>
        <tissue evidence="2">Larvae</tissue>
    </source>
</reference>
<proteinExistence type="predicted"/>
<keyword evidence="3" id="KW-1185">Reference proteome</keyword>
<feature type="region of interest" description="Disordered" evidence="1">
    <location>
        <begin position="32"/>
        <end position="74"/>
    </location>
</feature>
<organism evidence="2 3">
    <name type="scientific">Rhipicephalus sanguineus</name>
    <name type="common">Brown dog tick</name>
    <name type="synonym">Ixodes sanguineus</name>
    <dbReference type="NCBI Taxonomy" id="34632"/>
    <lineage>
        <taxon>Eukaryota</taxon>
        <taxon>Metazoa</taxon>
        <taxon>Ecdysozoa</taxon>
        <taxon>Arthropoda</taxon>
        <taxon>Chelicerata</taxon>
        <taxon>Arachnida</taxon>
        <taxon>Acari</taxon>
        <taxon>Parasitiformes</taxon>
        <taxon>Ixodida</taxon>
        <taxon>Ixodoidea</taxon>
        <taxon>Ixodidae</taxon>
        <taxon>Rhipicephalinae</taxon>
        <taxon>Rhipicephalus</taxon>
        <taxon>Rhipicephalus</taxon>
    </lineage>
</organism>
<name>A0A9D4Q8G1_RHISA</name>
<evidence type="ECO:0000313" key="3">
    <source>
        <dbReference type="Proteomes" id="UP000821837"/>
    </source>
</evidence>
<comment type="caution">
    <text evidence="2">The sequence shown here is derived from an EMBL/GenBank/DDBJ whole genome shotgun (WGS) entry which is preliminary data.</text>
</comment>
<protein>
    <submittedName>
        <fullName evidence="2">Uncharacterized protein</fullName>
    </submittedName>
</protein>
<dbReference type="AlphaFoldDB" id="A0A9D4Q8G1"/>
<gene>
    <name evidence="2" type="ORF">HPB52_021699</name>
</gene>
<reference evidence="2" key="1">
    <citation type="journal article" date="2020" name="Cell">
        <title>Large-Scale Comparative Analyses of Tick Genomes Elucidate Their Genetic Diversity and Vector Capacities.</title>
        <authorList>
            <consortium name="Tick Genome and Microbiome Consortium (TIGMIC)"/>
            <person name="Jia N."/>
            <person name="Wang J."/>
            <person name="Shi W."/>
            <person name="Du L."/>
            <person name="Sun Y."/>
            <person name="Zhan W."/>
            <person name="Jiang J.F."/>
            <person name="Wang Q."/>
            <person name="Zhang B."/>
            <person name="Ji P."/>
            <person name="Bell-Sakyi L."/>
            <person name="Cui X.M."/>
            <person name="Yuan T.T."/>
            <person name="Jiang B.G."/>
            <person name="Yang W.F."/>
            <person name="Lam T.T."/>
            <person name="Chang Q.C."/>
            <person name="Ding S.J."/>
            <person name="Wang X.J."/>
            <person name="Zhu J.G."/>
            <person name="Ruan X.D."/>
            <person name="Zhao L."/>
            <person name="Wei J.T."/>
            <person name="Ye R.Z."/>
            <person name="Que T.C."/>
            <person name="Du C.H."/>
            <person name="Zhou Y.H."/>
            <person name="Cheng J.X."/>
            <person name="Dai P.F."/>
            <person name="Guo W.B."/>
            <person name="Han X.H."/>
            <person name="Huang E.J."/>
            <person name="Li L.F."/>
            <person name="Wei W."/>
            <person name="Gao Y.C."/>
            <person name="Liu J.Z."/>
            <person name="Shao H.Z."/>
            <person name="Wang X."/>
            <person name="Wang C.C."/>
            <person name="Yang T.C."/>
            <person name="Huo Q.B."/>
            <person name="Li W."/>
            <person name="Chen H.Y."/>
            <person name="Chen S.E."/>
            <person name="Zhou L.G."/>
            <person name="Ni X.B."/>
            <person name="Tian J.H."/>
            <person name="Sheng Y."/>
            <person name="Liu T."/>
            <person name="Pan Y.S."/>
            <person name="Xia L.Y."/>
            <person name="Li J."/>
            <person name="Zhao F."/>
            <person name="Cao W.C."/>
        </authorList>
    </citation>
    <scope>NUCLEOTIDE SEQUENCE</scope>
    <source>
        <strain evidence="2">Rsan-2018</strain>
    </source>
</reference>
<sequence>MVIVSGALQQDVVDGLARWALHTRWVSAARKPEEAFSGAAASDALTKKERSRTSVEASPRKQTRRIPRCHPRNRVQRAHLTRNDEASHIADTREGEEIQQVLRRGPKFSVEPTLRPEEKIATARTVSKLPKEEERHR</sequence>
<dbReference type="EMBL" id="JABSTV010001248">
    <property type="protein sequence ID" value="KAH7969731.1"/>
    <property type="molecule type" value="Genomic_DNA"/>
</dbReference>
<feature type="compositionally biased region" description="Basic residues" evidence="1">
    <location>
        <begin position="61"/>
        <end position="74"/>
    </location>
</feature>
<dbReference type="Proteomes" id="UP000821837">
    <property type="component" value="Unassembled WGS sequence"/>
</dbReference>
<evidence type="ECO:0000256" key="1">
    <source>
        <dbReference type="SAM" id="MobiDB-lite"/>
    </source>
</evidence>